<gene>
    <name evidence="2" type="ORF">JOQ06_001201</name>
</gene>
<dbReference type="EMBL" id="JAPTMU010000010">
    <property type="protein sequence ID" value="KAJ4936612.1"/>
    <property type="molecule type" value="Genomic_DNA"/>
</dbReference>
<dbReference type="Proteomes" id="UP001219934">
    <property type="component" value="Unassembled WGS sequence"/>
</dbReference>
<sequence>MMTTIKRDGEPGVRKGKEMYKQREQKRDKESDKETVELKTCYRFGLVVTDS</sequence>
<keyword evidence="3" id="KW-1185">Reference proteome</keyword>
<reference evidence="2" key="1">
    <citation type="submission" date="2022-11" db="EMBL/GenBank/DDBJ databases">
        <title>Chromosome-level genome of Pogonophryne albipinna.</title>
        <authorList>
            <person name="Jo E."/>
        </authorList>
    </citation>
    <scope>NUCLEOTIDE SEQUENCE</scope>
    <source>
        <strain evidence="2">SGF0006</strain>
        <tissue evidence="2">Muscle</tissue>
    </source>
</reference>
<evidence type="ECO:0000313" key="3">
    <source>
        <dbReference type="Proteomes" id="UP001219934"/>
    </source>
</evidence>
<feature type="region of interest" description="Disordered" evidence="1">
    <location>
        <begin position="1"/>
        <end position="33"/>
    </location>
</feature>
<accession>A0AAD6FJR3</accession>
<protein>
    <submittedName>
        <fullName evidence="2">Uncharacterized protein</fullName>
    </submittedName>
</protein>
<name>A0AAD6FJR3_9TELE</name>
<comment type="caution">
    <text evidence="2">The sequence shown here is derived from an EMBL/GenBank/DDBJ whole genome shotgun (WGS) entry which is preliminary data.</text>
</comment>
<proteinExistence type="predicted"/>
<dbReference type="AlphaFoldDB" id="A0AAD6FJR3"/>
<evidence type="ECO:0000256" key="1">
    <source>
        <dbReference type="SAM" id="MobiDB-lite"/>
    </source>
</evidence>
<organism evidence="2 3">
    <name type="scientific">Pogonophryne albipinna</name>
    <dbReference type="NCBI Taxonomy" id="1090488"/>
    <lineage>
        <taxon>Eukaryota</taxon>
        <taxon>Metazoa</taxon>
        <taxon>Chordata</taxon>
        <taxon>Craniata</taxon>
        <taxon>Vertebrata</taxon>
        <taxon>Euteleostomi</taxon>
        <taxon>Actinopterygii</taxon>
        <taxon>Neopterygii</taxon>
        <taxon>Teleostei</taxon>
        <taxon>Neoteleostei</taxon>
        <taxon>Acanthomorphata</taxon>
        <taxon>Eupercaria</taxon>
        <taxon>Perciformes</taxon>
        <taxon>Notothenioidei</taxon>
        <taxon>Pogonophryne</taxon>
    </lineage>
</organism>
<evidence type="ECO:0000313" key="2">
    <source>
        <dbReference type="EMBL" id="KAJ4936612.1"/>
    </source>
</evidence>
<feature type="non-terminal residue" evidence="2">
    <location>
        <position position="51"/>
    </location>
</feature>